<dbReference type="EMBL" id="KN833054">
    <property type="protein sequence ID" value="KIM74873.1"/>
    <property type="molecule type" value="Genomic_DNA"/>
</dbReference>
<dbReference type="PANTHER" id="PTHR43540">
    <property type="entry name" value="PEROXYUREIDOACRYLATE/UREIDOACRYLATE AMIDOHYDROLASE-RELATED"/>
    <property type="match status" value="1"/>
</dbReference>
<evidence type="ECO:0000256" key="2">
    <source>
        <dbReference type="ARBA" id="ARBA00022801"/>
    </source>
</evidence>
<dbReference type="OrthoDB" id="167809at2759"/>
<evidence type="ECO:0000256" key="3">
    <source>
        <dbReference type="SAM" id="SignalP"/>
    </source>
</evidence>
<feature type="signal peptide" evidence="3">
    <location>
        <begin position="1"/>
        <end position="35"/>
    </location>
</feature>
<organism evidence="5 6">
    <name type="scientific">Piloderma croceum (strain F 1598)</name>
    <dbReference type="NCBI Taxonomy" id="765440"/>
    <lineage>
        <taxon>Eukaryota</taxon>
        <taxon>Fungi</taxon>
        <taxon>Dikarya</taxon>
        <taxon>Basidiomycota</taxon>
        <taxon>Agaricomycotina</taxon>
        <taxon>Agaricomycetes</taxon>
        <taxon>Agaricomycetidae</taxon>
        <taxon>Atheliales</taxon>
        <taxon>Atheliaceae</taxon>
        <taxon>Piloderma</taxon>
    </lineage>
</organism>
<protein>
    <recommendedName>
        <fullName evidence="4">Isochorismatase-like domain-containing protein</fullName>
    </recommendedName>
</protein>
<evidence type="ECO:0000256" key="1">
    <source>
        <dbReference type="ARBA" id="ARBA00006336"/>
    </source>
</evidence>
<evidence type="ECO:0000313" key="6">
    <source>
        <dbReference type="Proteomes" id="UP000054166"/>
    </source>
</evidence>
<dbReference type="InterPro" id="IPR000868">
    <property type="entry name" value="Isochorismatase-like_dom"/>
</dbReference>
<name>A0A0C3ALU7_PILCF</name>
<dbReference type="Pfam" id="PF00857">
    <property type="entry name" value="Isochorismatase"/>
    <property type="match status" value="1"/>
</dbReference>
<evidence type="ECO:0000313" key="5">
    <source>
        <dbReference type="EMBL" id="KIM74873.1"/>
    </source>
</evidence>
<sequence>MPSNPHVAATATRRVLLLLDVQAAMLAPPPQGVHSSELIHMNVSRILLQARSAKPPPLIIHVRNTGDKLEPDEPNTPGWQLVFPPLPHEPVIDKLKNNAFAGTKLGDLIPSDAEIVVVGMQTDYCIRATCSAALGRGNEVLLIKRAHATYDGMQAWNGGVKIPAKTIEAETEAELEEAGVVLLEMSDLPGIFANR</sequence>
<dbReference type="InParanoid" id="A0A0C3ALU7"/>
<dbReference type="Proteomes" id="UP000054166">
    <property type="component" value="Unassembled WGS sequence"/>
</dbReference>
<proteinExistence type="inferred from homology"/>
<feature type="domain" description="Isochorismatase-like" evidence="4">
    <location>
        <begin position="15"/>
        <end position="152"/>
    </location>
</feature>
<dbReference type="InterPro" id="IPR036380">
    <property type="entry name" value="Isochorismatase-like_sf"/>
</dbReference>
<dbReference type="PANTHER" id="PTHR43540:SF1">
    <property type="entry name" value="ISOCHORISMATASE HYDROLASE"/>
    <property type="match status" value="1"/>
</dbReference>
<dbReference type="SUPFAM" id="SSF52499">
    <property type="entry name" value="Isochorismatase-like hydrolases"/>
    <property type="match status" value="1"/>
</dbReference>
<dbReference type="InterPro" id="IPR050272">
    <property type="entry name" value="Isochorismatase-like_hydrls"/>
</dbReference>
<dbReference type="Gene3D" id="3.40.50.850">
    <property type="entry name" value="Isochorismatase-like"/>
    <property type="match status" value="1"/>
</dbReference>
<feature type="chain" id="PRO_5002161057" description="Isochorismatase-like domain-containing protein" evidence="3">
    <location>
        <begin position="36"/>
        <end position="195"/>
    </location>
</feature>
<accession>A0A0C3ALU7</accession>
<dbReference type="AlphaFoldDB" id="A0A0C3ALU7"/>
<reference evidence="6" key="2">
    <citation type="submission" date="2015-01" db="EMBL/GenBank/DDBJ databases">
        <title>Evolutionary Origins and Diversification of the Mycorrhizal Mutualists.</title>
        <authorList>
            <consortium name="DOE Joint Genome Institute"/>
            <consortium name="Mycorrhizal Genomics Consortium"/>
            <person name="Kohler A."/>
            <person name="Kuo A."/>
            <person name="Nagy L.G."/>
            <person name="Floudas D."/>
            <person name="Copeland A."/>
            <person name="Barry K.W."/>
            <person name="Cichocki N."/>
            <person name="Veneault-Fourrey C."/>
            <person name="LaButti K."/>
            <person name="Lindquist E.A."/>
            <person name="Lipzen A."/>
            <person name="Lundell T."/>
            <person name="Morin E."/>
            <person name="Murat C."/>
            <person name="Riley R."/>
            <person name="Ohm R."/>
            <person name="Sun H."/>
            <person name="Tunlid A."/>
            <person name="Henrissat B."/>
            <person name="Grigoriev I.V."/>
            <person name="Hibbett D.S."/>
            <person name="Martin F."/>
        </authorList>
    </citation>
    <scope>NUCLEOTIDE SEQUENCE [LARGE SCALE GENOMIC DNA]</scope>
    <source>
        <strain evidence="6">F 1598</strain>
    </source>
</reference>
<keyword evidence="6" id="KW-1185">Reference proteome</keyword>
<gene>
    <name evidence="5" type="ORF">PILCRDRAFT_14047</name>
</gene>
<comment type="similarity">
    <text evidence="1">Belongs to the isochorismatase family.</text>
</comment>
<reference evidence="5 6" key="1">
    <citation type="submission" date="2014-04" db="EMBL/GenBank/DDBJ databases">
        <authorList>
            <consortium name="DOE Joint Genome Institute"/>
            <person name="Kuo A."/>
            <person name="Tarkka M."/>
            <person name="Buscot F."/>
            <person name="Kohler A."/>
            <person name="Nagy L.G."/>
            <person name="Floudas D."/>
            <person name="Copeland A."/>
            <person name="Barry K.W."/>
            <person name="Cichocki N."/>
            <person name="Veneault-Fourrey C."/>
            <person name="LaButti K."/>
            <person name="Lindquist E.A."/>
            <person name="Lipzen A."/>
            <person name="Lundell T."/>
            <person name="Morin E."/>
            <person name="Murat C."/>
            <person name="Sun H."/>
            <person name="Tunlid A."/>
            <person name="Henrissat B."/>
            <person name="Grigoriev I.V."/>
            <person name="Hibbett D.S."/>
            <person name="Martin F."/>
            <person name="Nordberg H.P."/>
            <person name="Cantor M.N."/>
            <person name="Hua S.X."/>
        </authorList>
    </citation>
    <scope>NUCLEOTIDE SEQUENCE [LARGE SCALE GENOMIC DNA]</scope>
    <source>
        <strain evidence="5 6">F 1598</strain>
    </source>
</reference>
<dbReference type="STRING" id="765440.A0A0C3ALU7"/>
<evidence type="ECO:0000259" key="4">
    <source>
        <dbReference type="Pfam" id="PF00857"/>
    </source>
</evidence>
<dbReference type="HOGENOM" id="CLU_068979_11_0_1"/>
<dbReference type="GO" id="GO:0016787">
    <property type="term" value="F:hydrolase activity"/>
    <property type="evidence" value="ECO:0007669"/>
    <property type="project" value="UniProtKB-KW"/>
</dbReference>
<keyword evidence="3" id="KW-0732">Signal</keyword>
<keyword evidence="2" id="KW-0378">Hydrolase</keyword>